<reference evidence="2" key="1">
    <citation type="journal article" date="2019" name="Int. J. Syst. Evol. Microbiol.">
        <title>The Global Catalogue of Microorganisms (GCM) 10K type strain sequencing project: providing services to taxonomists for standard genome sequencing and annotation.</title>
        <authorList>
            <consortium name="The Broad Institute Genomics Platform"/>
            <consortium name="The Broad Institute Genome Sequencing Center for Infectious Disease"/>
            <person name="Wu L."/>
            <person name="Ma J."/>
        </authorList>
    </citation>
    <scope>NUCLEOTIDE SEQUENCE [LARGE SCALE GENOMIC DNA]</scope>
    <source>
        <strain evidence="2">KCTC 32998</strain>
    </source>
</reference>
<proteinExistence type="predicted"/>
<evidence type="ECO:0000313" key="1">
    <source>
        <dbReference type="EMBL" id="GHB08487.1"/>
    </source>
</evidence>
<evidence type="ECO:0000313" key="2">
    <source>
        <dbReference type="Proteomes" id="UP000646745"/>
    </source>
</evidence>
<name>A0ABQ3DQE6_9GAMM</name>
<accession>A0ABQ3DQE6</accession>
<dbReference type="RefSeq" id="WP_189442772.1">
    <property type="nucleotide sequence ID" value="NZ_BMZI01000001.1"/>
</dbReference>
<dbReference type="EMBL" id="BMZI01000001">
    <property type="protein sequence ID" value="GHB08487.1"/>
    <property type="molecule type" value="Genomic_DNA"/>
</dbReference>
<protein>
    <submittedName>
        <fullName evidence="1">Uncharacterized protein</fullName>
    </submittedName>
</protein>
<gene>
    <name evidence="1" type="ORF">GCM10009038_02460</name>
</gene>
<organism evidence="1 2">
    <name type="scientific">Salinicola rhizosphaerae</name>
    <dbReference type="NCBI Taxonomy" id="1443141"/>
    <lineage>
        <taxon>Bacteria</taxon>
        <taxon>Pseudomonadati</taxon>
        <taxon>Pseudomonadota</taxon>
        <taxon>Gammaproteobacteria</taxon>
        <taxon>Oceanospirillales</taxon>
        <taxon>Halomonadaceae</taxon>
        <taxon>Salinicola</taxon>
    </lineage>
</organism>
<dbReference type="Proteomes" id="UP000646745">
    <property type="component" value="Unassembled WGS sequence"/>
</dbReference>
<keyword evidence="2" id="KW-1185">Reference proteome</keyword>
<comment type="caution">
    <text evidence="1">The sequence shown here is derived from an EMBL/GenBank/DDBJ whole genome shotgun (WGS) entry which is preliminary data.</text>
</comment>
<sequence>MPIIGVLSGDVVASREISDKPRLRRAIDAGLALLHSQCAAVGIRFRGDAFQLALPDPAEAIRAAVIMRASLIEHSPGKQQTWDARIAIGIGKGDMPSQDAFIDADGEPFVRSGQGLDQLGQSDQRLGLFLQPPRDDLDLLTRFADDIISHWSHNAAEVIRWNLTTSLSQRELARQIGRTQPTVNRRLTAARWSLIQEYMRYAREALVGASEAHADER</sequence>